<sequence length="49" mass="5626">MKSGAKVQIAKVKKTIIESKIAFILLLAQCRLNLAGVHFKIKILWERIY</sequence>
<reference evidence="1 2" key="1">
    <citation type="submission" date="2016-02" db="EMBL/GenBank/DDBJ databases">
        <authorList>
            <person name="Wen L."/>
            <person name="He K."/>
            <person name="Yang H."/>
        </authorList>
    </citation>
    <scope>NUCLEOTIDE SEQUENCE [LARGE SCALE GENOMIC DNA]</scope>
    <source>
        <strain evidence="1 2">KLE1704</strain>
    </source>
</reference>
<name>A0A139LU07_9BACE</name>
<dbReference type="PATRIC" id="fig|329854.7.peg.411"/>
<gene>
    <name evidence="1" type="ORF">HMPREF2531_00409</name>
</gene>
<dbReference type="AlphaFoldDB" id="A0A139LU07"/>
<accession>A0A139LU07</accession>
<dbReference type="Proteomes" id="UP000070319">
    <property type="component" value="Unassembled WGS sequence"/>
</dbReference>
<evidence type="ECO:0000313" key="1">
    <source>
        <dbReference type="EMBL" id="KXT54928.1"/>
    </source>
</evidence>
<proteinExistence type="predicted"/>
<comment type="caution">
    <text evidence="1">The sequence shown here is derived from an EMBL/GenBank/DDBJ whole genome shotgun (WGS) entry which is preliminary data.</text>
</comment>
<organism evidence="1">
    <name type="scientific">Bacteroides intestinalis</name>
    <dbReference type="NCBI Taxonomy" id="329854"/>
    <lineage>
        <taxon>Bacteria</taxon>
        <taxon>Pseudomonadati</taxon>
        <taxon>Bacteroidota</taxon>
        <taxon>Bacteroidia</taxon>
        <taxon>Bacteroidales</taxon>
        <taxon>Bacteroidaceae</taxon>
        <taxon>Bacteroides</taxon>
    </lineage>
</organism>
<dbReference type="EMBL" id="LTDF01000034">
    <property type="protein sequence ID" value="KXT54928.1"/>
    <property type="molecule type" value="Genomic_DNA"/>
</dbReference>
<protein>
    <submittedName>
        <fullName evidence="1">Uncharacterized protein</fullName>
    </submittedName>
</protein>
<evidence type="ECO:0000313" key="2">
    <source>
        <dbReference type="Proteomes" id="UP000070319"/>
    </source>
</evidence>